<accession>A0ABT5MHS2</accession>
<dbReference type="Proteomes" id="UP001528672">
    <property type="component" value="Unassembled WGS sequence"/>
</dbReference>
<evidence type="ECO:0000313" key="3">
    <source>
        <dbReference type="Proteomes" id="UP001528672"/>
    </source>
</evidence>
<feature type="signal peptide" evidence="1">
    <location>
        <begin position="1"/>
        <end position="26"/>
    </location>
</feature>
<keyword evidence="3" id="KW-1185">Reference proteome</keyword>
<dbReference type="InterPro" id="IPR036374">
    <property type="entry name" value="OxRdtase_Mopterin-bd_sf"/>
</dbReference>
<sequence length="194" mass="20216">MKKRHFLSLAGAAGALLPTLPSQAQAASDEPVLLTVSGAVGKPNRGPLDKVIDQMMGKHGIEFSQATTFTASALAALPAVSIQPALEYDNKPHQLSGPLLTTVLQAAGVVLTPTRHIELRAVDGYNVALSVADIQARQMMVATRIDGRPMALGGLGPLWAVFDPAKLPALKGKPASEGFAKAPWGLYHIGVKAA</sequence>
<evidence type="ECO:0000313" key="2">
    <source>
        <dbReference type="EMBL" id="MDD0816144.1"/>
    </source>
</evidence>
<dbReference type="RefSeq" id="WP_273927837.1">
    <property type="nucleotide sequence ID" value="NZ_JAQSIN010000004.1"/>
</dbReference>
<protein>
    <submittedName>
        <fullName evidence="2">Molybdopterin-dependent oxidoreductase</fullName>
    </submittedName>
</protein>
<gene>
    <name evidence="2" type="ORF">PSQ39_16010</name>
</gene>
<comment type="caution">
    <text evidence="2">The sequence shown here is derived from an EMBL/GenBank/DDBJ whole genome shotgun (WGS) entry which is preliminary data.</text>
</comment>
<name>A0ABT5MHS2_9BURK</name>
<organism evidence="2 3">
    <name type="scientific">Curvibacter microcysteis</name>
    <dbReference type="NCBI Taxonomy" id="3026419"/>
    <lineage>
        <taxon>Bacteria</taxon>
        <taxon>Pseudomonadati</taxon>
        <taxon>Pseudomonadota</taxon>
        <taxon>Betaproteobacteria</taxon>
        <taxon>Burkholderiales</taxon>
        <taxon>Comamonadaceae</taxon>
        <taxon>Curvibacter</taxon>
    </lineage>
</organism>
<proteinExistence type="predicted"/>
<reference evidence="2 3" key="1">
    <citation type="submission" date="2023-02" db="EMBL/GenBank/DDBJ databases">
        <title>Bacterial whole genome sequence for Curvibacter sp. HBC28.</title>
        <authorList>
            <person name="Le V."/>
            <person name="Ko S.-R."/>
            <person name="Ahn C.-Y."/>
            <person name="Oh H.-M."/>
        </authorList>
    </citation>
    <scope>NUCLEOTIDE SEQUENCE [LARGE SCALE GENOMIC DNA]</scope>
    <source>
        <strain evidence="2 3">HBC28</strain>
    </source>
</reference>
<dbReference type="EMBL" id="JAQSIO010000006">
    <property type="protein sequence ID" value="MDD0816144.1"/>
    <property type="molecule type" value="Genomic_DNA"/>
</dbReference>
<keyword evidence="1" id="KW-0732">Signal</keyword>
<feature type="chain" id="PRO_5045171721" evidence="1">
    <location>
        <begin position="27"/>
        <end position="194"/>
    </location>
</feature>
<dbReference type="Gene3D" id="3.90.420.10">
    <property type="entry name" value="Oxidoreductase, molybdopterin-binding domain"/>
    <property type="match status" value="1"/>
</dbReference>
<evidence type="ECO:0000256" key="1">
    <source>
        <dbReference type="SAM" id="SignalP"/>
    </source>
</evidence>
<dbReference type="SUPFAM" id="SSF56524">
    <property type="entry name" value="Oxidoreductase molybdopterin-binding domain"/>
    <property type="match status" value="1"/>
</dbReference>